<accession>A0A7C4D8S8</accession>
<name>A0A7C4D8S8_STAMA</name>
<sequence>MFQKRLFSIILLLIIINYQLTSSFTIWFINRSITSFNEYYWLKPGVYFEYIVYGVDSPNIILIDKLHDRLIIVNYLLIKWIVLNKSDRFAFIEYRISSNNVTVLDIENNVLENSVFEFKWNFVIDLDTLDAYSDNLDKWIGEWPYLLNNIQSSERSLKMIYVKTIDSKCSIDMGFFKNIESLTSLLKLNETLIKLSNGSSFLKQNRFSNTVELTDKYVSFIELYPSSSNYTFRFKNTILSGNRIVFGRSLVSFYIPDKYIELFNKIYNSSSRPIYFTTLTTIAKNYTVMIDDKGEVYCMIPPFITRLLYDSYSKILLNAYGMVDNIIYIITGFKTIVNEYIAPYFTCLYERGYLELHDTNIEFNRNVNTGIDNIYSKWYFIVILTCILVTTVIFVTIILKHVKLRK</sequence>
<keyword evidence="1" id="KW-0472">Membrane</keyword>
<keyword evidence="1" id="KW-0812">Transmembrane</keyword>
<evidence type="ECO:0000313" key="2">
    <source>
        <dbReference type="EMBL" id="HGM58756.1"/>
    </source>
</evidence>
<gene>
    <name evidence="2" type="ORF">ENU14_04130</name>
</gene>
<dbReference type="EMBL" id="DTBJ01000030">
    <property type="protein sequence ID" value="HGM58756.1"/>
    <property type="molecule type" value="Genomic_DNA"/>
</dbReference>
<keyword evidence="1" id="KW-1133">Transmembrane helix</keyword>
<organism evidence="2">
    <name type="scientific">Staphylothermus marinus</name>
    <dbReference type="NCBI Taxonomy" id="2280"/>
    <lineage>
        <taxon>Archaea</taxon>
        <taxon>Thermoproteota</taxon>
        <taxon>Thermoprotei</taxon>
        <taxon>Desulfurococcales</taxon>
        <taxon>Desulfurococcaceae</taxon>
        <taxon>Staphylothermus</taxon>
    </lineage>
</organism>
<proteinExistence type="predicted"/>
<dbReference type="AlphaFoldDB" id="A0A7C4D8S8"/>
<protein>
    <submittedName>
        <fullName evidence="2">Uncharacterized protein</fullName>
    </submittedName>
</protein>
<evidence type="ECO:0000256" key="1">
    <source>
        <dbReference type="SAM" id="Phobius"/>
    </source>
</evidence>
<comment type="caution">
    <text evidence="2">The sequence shown here is derived from an EMBL/GenBank/DDBJ whole genome shotgun (WGS) entry which is preliminary data.</text>
</comment>
<reference evidence="2" key="1">
    <citation type="journal article" date="2020" name="mSystems">
        <title>Genome- and Community-Level Interaction Insights into Carbon Utilization and Element Cycling Functions of Hydrothermarchaeota in Hydrothermal Sediment.</title>
        <authorList>
            <person name="Zhou Z."/>
            <person name="Liu Y."/>
            <person name="Xu W."/>
            <person name="Pan J."/>
            <person name="Luo Z.H."/>
            <person name="Li M."/>
        </authorList>
    </citation>
    <scope>NUCLEOTIDE SEQUENCE [LARGE SCALE GENOMIC DNA]</scope>
    <source>
        <strain evidence="2">SpSt-642</strain>
    </source>
</reference>
<feature type="transmembrane region" description="Helical" evidence="1">
    <location>
        <begin position="378"/>
        <end position="399"/>
    </location>
</feature>